<dbReference type="AlphaFoldDB" id="A0A0A8Z1G8"/>
<accession>A0A0A8Z1G8</accession>
<feature type="transmembrane region" description="Helical" evidence="1">
    <location>
        <begin position="7"/>
        <end position="26"/>
    </location>
</feature>
<name>A0A0A8Z1G8_ARUDO</name>
<evidence type="ECO:0000256" key="1">
    <source>
        <dbReference type="SAM" id="Phobius"/>
    </source>
</evidence>
<evidence type="ECO:0000313" key="2">
    <source>
        <dbReference type="EMBL" id="JAD33254.1"/>
    </source>
</evidence>
<organism evidence="2">
    <name type="scientific">Arundo donax</name>
    <name type="common">Giant reed</name>
    <name type="synonym">Donax arundinaceus</name>
    <dbReference type="NCBI Taxonomy" id="35708"/>
    <lineage>
        <taxon>Eukaryota</taxon>
        <taxon>Viridiplantae</taxon>
        <taxon>Streptophyta</taxon>
        <taxon>Embryophyta</taxon>
        <taxon>Tracheophyta</taxon>
        <taxon>Spermatophyta</taxon>
        <taxon>Magnoliopsida</taxon>
        <taxon>Liliopsida</taxon>
        <taxon>Poales</taxon>
        <taxon>Poaceae</taxon>
        <taxon>PACMAD clade</taxon>
        <taxon>Arundinoideae</taxon>
        <taxon>Arundineae</taxon>
        <taxon>Arundo</taxon>
    </lineage>
</organism>
<protein>
    <submittedName>
        <fullName evidence="2">Uncharacterized protein</fullName>
    </submittedName>
</protein>
<reference evidence="2" key="1">
    <citation type="submission" date="2014-09" db="EMBL/GenBank/DDBJ databases">
        <authorList>
            <person name="Magalhaes I.L.F."/>
            <person name="Oliveira U."/>
            <person name="Santos F.R."/>
            <person name="Vidigal T.H.D.A."/>
            <person name="Brescovit A.D."/>
            <person name="Santos A.J."/>
        </authorList>
    </citation>
    <scope>NUCLEOTIDE SEQUENCE</scope>
    <source>
        <tissue evidence="2">Shoot tissue taken approximately 20 cm above the soil surface</tissue>
    </source>
</reference>
<keyword evidence="1" id="KW-0472">Membrane</keyword>
<reference evidence="2" key="2">
    <citation type="journal article" date="2015" name="Data Brief">
        <title>Shoot transcriptome of the giant reed, Arundo donax.</title>
        <authorList>
            <person name="Barrero R.A."/>
            <person name="Guerrero F.D."/>
            <person name="Moolhuijzen P."/>
            <person name="Goolsby J.A."/>
            <person name="Tidwell J."/>
            <person name="Bellgard S.E."/>
            <person name="Bellgard M.I."/>
        </authorList>
    </citation>
    <scope>NUCLEOTIDE SEQUENCE</scope>
    <source>
        <tissue evidence="2">Shoot tissue taken approximately 20 cm above the soil surface</tissue>
    </source>
</reference>
<keyword evidence="1" id="KW-0812">Transmembrane</keyword>
<sequence length="28" mass="3290">MPLLMQHCAWLADLMAVYVFPIRMLLVN</sequence>
<dbReference type="EMBL" id="GBRH01264641">
    <property type="protein sequence ID" value="JAD33254.1"/>
    <property type="molecule type" value="Transcribed_RNA"/>
</dbReference>
<proteinExistence type="predicted"/>
<keyword evidence="1" id="KW-1133">Transmembrane helix</keyword>